<dbReference type="AlphaFoldDB" id="A0A0A0BZI1"/>
<sequence length="162" mass="16195">MDLVDGIVGLAVLVGLVGIVVPVLPGSLLIGVAVLLWALDAGTVGGWVVAAVVVALLVAGNAATYVITGTRVAASGAPRRTLVLAGLAGVVGFFVIPVLGLFLFFAGGLFAAEYWRLRDVPAARSSAWVALRATALGLLVELTLAFAAAATWFVSAANGVGG</sequence>
<dbReference type="Pfam" id="PF04306">
    <property type="entry name" value="DUF456"/>
    <property type="match status" value="1"/>
</dbReference>
<keyword evidence="1" id="KW-0812">Transmembrane</keyword>
<dbReference type="RefSeq" id="WP_043602444.1">
    <property type="nucleotide sequence ID" value="NZ_AXCY01000003.1"/>
</dbReference>
<reference evidence="2 3" key="1">
    <citation type="submission" date="2013-08" db="EMBL/GenBank/DDBJ databases">
        <title>Genome sequencing of Cellulomonas carbonis T26.</title>
        <authorList>
            <person name="Chen F."/>
            <person name="Li Y."/>
            <person name="Wang G."/>
        </authorList>
    </citation>
    <scope>NUCLEOTIDE SEQUENCE [LARGE SCALE GENOMIC DNA]</scope>
    <source>
        <strain evidence="2 3">T26</strain>
    </source>
</reference>
<keyword evidence="1" id="KW-1133">Transmembrane helix</keyword>
<proteinExistence type="predicted"/>
<evidence type="ECO:0000313" key="3">
    <source>
        <dbReference type="Proteomes" id="UP000029839"/>
    </source>
</evidence>
<dbReference type="OrthoDB" id="3577600at2"/>
<dbReference type="EMBL" id="AXCY01000003">
    <property type="protein sequence ID" value="KGM12589.1"/>
    <property type="molecule type" value="Genomic_DNA"/>
</dbReference>
<keyword evidence="1" id="KW-0472">Membrane</keyword>
<evidence type="ECO:0000256" key="1">
    <source>
        <dbReference type="SAM" id="Phobius"/>
    </source>
</evidence>
<keyword evidence="3" id="KW-1185">Reference proteome</keyword>
<dbReference type="InterPro" id="IPR007403">
    <property type="entry name" value="DUF456"/>
</dbReference>
<accession>A0A0A0BZI1</accession>
<reference evidence="2 3" key="2">
    <citation type="journal article" date="2015" name="Stand. Genomic Sci.">
        <title>Draft genome sequence of Cellulomonas carbonis T26(T) and comparative analysis of six Cellulomonas genomes.</title>
        <authorList>
            <person name="Zhuang W."/>
            <person name="Zhang S."/>
            <person name="Xia X."/>
            <person name="Wang G."/>
        </authorList>
    </citation>
    <scope>NUCLEOTIDE SEQUENCE [LARGE SCALE GENOMIC DNA]</scope>
    <source>
        <strain evidence="2 3">T26</strain>
    </source>
</reference>
<feature type="transmembrane region" description="Helical" evidence="1">
    <location>
        <begin position="87"/>
        <end position="112"/>
    </location>
</feature>
<feature type="transmembrane region" description="Helical" evidence="1">
    <location>
        <begin position="46"/>
        <end position="67"/>
    </location>
</feature>
<dbReference type="Proteomes" id="UP000029839">
    <property type="component" value="Unassembled WGS sequence"/>
</dbReference>
<organism evidence="2 3">
    <name type="scientific">Cellulomonas carbonis T26</name>
    <dbReference type="NCBI Taxonomy" id="947969"/>
    <lineage>
        <taxon>Bacteria</taxon>
        <taxon>Bacillati</taxon>
        <taxon>Actinomycetota</taxon>
        <taxon>Actinomycetes</taxon>
        <taxon>Micrococcales</taxon>
        <taxon>Cellulomonadaceae</taxon>
        <taxon>Cellulomonas</taxon>
    </lineage>
</organism>
<name>A0A0A0BZI1_9CELL</name>
<feature type="transmembrane region" description="Helical" evidence="1">
    <location>
        <begin position="133"/>
        <end position="154"/>
    </location>
</feature>
<feature type="transmembrane region" description="Helical" evidence="1">
    <location>
        <begin position="6"/>
        <end position="39"/>
    </location>
</feature>
<comment type="caution">
    <text evidence="2">The sequence shown here is derived from an EMBL/GenBank/DDBJ whole genome shotgun (WGS) entry which is preliminary data.</text>
</comment>
<protein>
    <submittedName>
        <fullName evidence="2">Membrane protein</fullName>
    </submittedName>
</protein>
<gene>
    <name evidence="2" type="ORF">N868_09995</name>
</gene>
<evidence type="ECO:0000313" key="2">
    <source>
        <dbReference type="EMBL" id="KGM12589.1"/>
    </source>
</evidence>